<evidence type="ECO:0000256" key="6">
    <source>
        <dbReference type="PROSITE-ProRule" id="PRU00169"/>
    </source>
</evidence>
<dbReference type="GeneID" id="70123911"/>
<dbReference type="InterPro" id="IPR001789">
    <property type="entry name" value="Sig_transdc_resp-reg_receiver"/>
</dbReference>
<evidence type="ECO:0000256" key="2">
    <source>
        <dbReference type="ARBA" id="ARBA00012438"/>
    </source>
</evidence>
<dbReference type="SMART" id="SM00387">
    <property type="entry name" value="HATPase_c"/>
    <property type="match status" value="1"/>
</dbReference>
<dbReference type="Proteomes" id="UP000758603">
    <property type="component" value="Unassembled WGS sequence"/>
</dbReference>
<dbReference type="RefSeq" id="XP_045951274.1">
    <property type="nucleotide sequence ID" value="XM_046095018.1"/>
</dbReference>
<comment type="caution">
    <text evidence="10">The sequence shown here is derived from an EMBL/GenBank/DDBJ whole genome shotgun (WGS) entry which is preliminary data.</text>
</comment>
<evidence type="ECO:0000256" key="3">
    <source>
        <dbReference type="ARBA" id="ARBA00022553"/>
    </source>
</evidence>
<protein>
    <recommendedName>
        <fullName evidence="2">histidine kinase</fullName>
        <ecNumber evidence="2">2.7.13.3</ecNumber>
    </recommendedName>
</protein>
<dbReference type="CDD" id="cd17546">
    <property type="entry name" value="REC_hyHK_CKI1_RcsC-like"/>
    <property type="match status" value="1"/>
</dbReference>
<accession>A0A9P8RK61</accession>
<proteinExistence type="predicted"/>
<dbReference type="Gene3D" id="1.10.287.130">
    <property type="match status" value="1"/>
</dbReference>
<dbReference type="Pfam" id="PF00512">
    <property type="entry name" value="HisKA"/>
    <property type="match status" value="1"/>
</dbReference>
<dbReference type="SUPFAM" id="SSF47384">
    <property type="entry name" value="Homodimeric domain of signal transducing histidine kinase"/>
    <property type="match status" value="1"/>
</dbReference>
<dbReference type="InterPro" id="IPR004358">
    <property type="entry name" value="Sig_transdc_His_kin-like_C"/>
</dbReference>
<dbReference type="SMART" id="SM00448">
    <property type="entry name" value="REC"/>
    <property type="match status" value="1"/>
</dbReference>
<feature type="region of interest" description="Disordered" evidence="7">
    <location>
        <begin position="751"/>
        <end position="781"/>
    </location>
</feature>
<sequence>MVSLLDDTTQYFLGGATRHTSTVVEGDEDPELWFGCNSIGIAGGICEVACSMTPDGREYPFYIIPDIANEPRWRDVVGAYRFYAGIPITTRAGWNIGTLFAFSTRPRPQLEPREKLVMVRMAREMMNHLELELNVIERNRLLRMNHSLAQFTASRDAIKLNGGNMANMNTVRDAKPAHERLGGKETGDDEGDHRWQNDLPPVASVDDPASSPQLQHWTTQQYPRENQEPSRPSLRSKTHSTSKSAASHAAPRHGAKNTIRSSSHSSTYERAATMLRDGMECTGIVFLAIDRDDFHGGRDSYVTLLGRDIQINARDVSQPQAFPAHVLRELLRLYPQGQIFYFDSVGRSWPTAEDDQFPSGSCQPHLITYPDSDMEFEHGISKENYGQNLARSLQKSIPSAQQVLIVPLQSTREDVLGAAVVWNDNWDRVITHSVELPFTMGFCANVFAEVSHQEAIVANRQKADFIANVSHELRSPLHGILATSEFLKDTGCSELQHSLVEDVQSCGRVLLNTIDHVLDFSNLIRSQQKMPRAMRERNDSAATIPEQNMTPEHLSYSSPRNPLLLNQPTNLDLAALFEDVTDSVFISRFFHGTVSSTAARAVSLGQSNIATWSPPVVSLNITADDWNFVVQPGAIQRVIMNLLGNAIKYTTHGFIEVNLSVDEPQGRETIDDHNPHSIVTLVVRDSGRGLSPDYIRTRLWCAFAQEDQTVRGTGLGLSITRKIVNLMGGTIDLQSTVNVGTTVTVKLPLERGPAGERRGDPTTTWSDGHLPHEKPIEEGGHQPLDTIGLGQGRTVAVFLRSATPDCSHVPHEKPEAKYANEALVGYLSKWFSFTVVLQLESGVVADLVIVDEERLADAKLPPNTPRIILKDSSYISLHDRDTTGIPCACLRRPVAPRKLERALREVLGGGAKSSTADSHIQKMTVLTLDHQPHTDPVAPVVADDRSSGSTNDLPTTEILEEPPQSLISITAPIDTPDIHVALDQKVQTRVTSICLDSATTPTDASSATPDSAAALRSHISMPRVLVVDDNPINVKVLCAYLYKHNIPRTYVVAAVNGLDAVQQFTQSQTSGQPFDVLLMDLNMPVKDGFEAITEIRKYEKIQEMQPTMVVALTGLVSERDQERAFMAGADQFFSKPFSGAQVQGIIDIWCRERAFKTI</sequence>
<dbReference type="InterPro" id="IPR036890">
    <property type="entry name" value="HATPase_C_sf"/>
</dbReference>
<evidence type="ECO:0000256" key="4">
    <source>
        <dbReference type="ARBA" id="ARBA00022679"/>
    </source>
</evidence>
<dbReference type="SUPFAM" id="SSF55874">
    <property type="entry name" value="ATPase domain of HSP90 chaperone/DNA topoisomerase II/histidine kinase"/>
    <property type="match status" value="1"/>
</dbReference>
<dbReference type="InterPro" id="IPR011006">
    <property type="entry name" value="CheY-like_superfamily"/>
</dbReference>
<dbReference type="PANTHER" id="PTHR43047">
    <property type="entry name" value="TWO-COMPONENT HISTIDINE PROTEIN KINASE"/>
    <property type="match status" value="1"/>
</dbReference>
<evidence type="ECO:0000313" key="10">
    <source>
        <dbReference type="EMBL" id="KAH6643344.1"/>
    </source>
</evidence>
<dbReference type="PROSITE" id="PS50110">
    <property type="entry name" value="RESPONSE_REGULATORY"/>
    <property type="match status" value="1"/>
</dbReference>
<dbReference type="Pfam" id="PF00072">
    <property type="entry name" value="Response_reg"/>
    <property type="match status" value="1"/>
</dbReference>
<evidence type="ECO:0000256" key="1">
    <source>
        <dbReference type="ARBA" id="ARBA00000085"/>
    </source>
</evidence>
<dbReference type="InterPro" id="IPR036097">
    <property type="entry name" value="HisK_dim/P_sf"/>
</dbReference>
<keyword evidence="5" id="KW-0418">Kinase</keyword>
<keyword evidence="3 6" id="KW-0597">Phosphoprotein</keyword>
<feature type="compositionally biased region" description="Basic and acidic residues" evidence="7">
    <location>
        <begin position="172"/>
        <end position="196"/>
    </location>
</feature>
<feature type="region of interest" description="Disordered" evidence="7">
    <location>
        <begin position="163"/>
        <end position="266"/>
    </location>
</feature>
<feature type="domain" description="Histidine kinase" evidence="8">
    <location>
        <begin position="468"/>
        <end position="751"/>
    </location>
</feature>
<dbReference type="CDD" id="cd00082">
    <property type="entry name" value="HisKA"/>
    <property type="match status" value="1"/>
</dbReference>
<dbReference type="GO" id="GO:0009927">
    <property type="term" value="F:histidine phosphotransfer kinase activity"/>
    <property type="evidence" value="ECO:0007669"/>
    <property type="project" value="TreeGrafter"/>
</dbReference>
<dbReference type="Gene3D" id="3.40.50.2300">
    <property type="match status" value="1"/>
</dbReference>
<evidence type="ECO:0000259" key="9">
    <source>
        <dbReference type="PROSITE" id="PS50110"/>
    </source>
</evidence>
<gene>
    <name evidence="10" type="ORF">BKA67DRAFT_133271</name>
</gene>
<comment type="catalytic activity">
    <reaction evidence="1">
        <text>ATP + protein L-histidine = ADP + protein N-phospho-L-histidine.</text>
        <dbReference type="EC" id="2.7.13.3"/>
    </reaction>
</comment>
<name>A0A9P8RK61_9PEZI</name>
<evidence type="ECO:0000259" key="8">
    <source>
        <dbReference type="PROSITE" id="PS50109"/>
    </source>
</evidence>
<dbReference type="InterPro" id="IPR003661">
    <property type="entry name" value="HisK_dim/P_dom"/>
</dbReference>
<evidence type="ECO:0000313" key="11">
    <source>
        <dbReference type="Proteomes" id="UP000758603"/>
    </source>
</evidence>
<feature type="compositionally biased region" description="Basic and acidic residues" evidence="7">
    <location>
        <begin position="769"/>
        <end position="780"/>
    </location>
</feature>
<dbReference type="AlphaFoldDB" id="A0A9P8RK61"/>
<dbReference type="SUPFAM" id="SSF55781">
    <property type="entry name" value="GAF domain-like"/>
    <property type="match status" value="1"/>
</dbReference>
<feature type="domain" description="Response regulatory" evidence="9">
    <location>
        <begin position="1023"/>
        <end position="1150"/>
    </location>
</feature>
<feature type="modified residue" description="4-aspartylphosphate" evidence="6">
    <location>
        <position position="1080"/>
    </location>
</feature>
<feature type="compositionally biased region" description="Polar residues" evidence="7">
    <location>
        <begin position="210"/>
        <end position="233"/>
    </location>
</feature>
<dbReference type="OrthoDB" id="303614at2759"/>
<dbReference type="PROSITE" id="PS50109">
    <property type="entry name" value="HIS_KIN"/>
    <property type="match status" value="1"/>
</dbReference>
<dbReference type="EMBL" id="JAGPXC010000013">
    <property type="protein sequence ID" value="KAH6643344.1"/>
    <property type="molecule type" value="Genomic_DNA"/>
</dbReference>
<dbReference type="GO" id="GO:0000155">
    <property type="term" value="F:phosphorelay sensor kinase activity"/>
    <property type="evidence" value="ECO:0007669"/>
    <property type="project" value="InterPro"/>
</dbReference>
<dbReference type="Gene3D" id="3.30.565.10">
    <property type="entry name" value="Histidine kinase-like ATPase, C-terminal domain"/>
    <property type="match status" value="1"/>
</dbReference>
<organism evidence="10 11">
    <name type="scientific">Truncatella angustata</name>
    <dbReference type="NCBI Taxonomy" id="152316"/>
    <lineage>
        <taxon>Eukaryota</taxon>
        <taxon>Fungi</taxon>
        <taxon>Dikarya</taxon>
        <taxon>Ascomycota</taxon>
        <taxon>Pezizomycotina</taxon>
        <taxon>Sordariomycetes</taxon>
        <taxon>Xylariomycetidae</taxon>
        <taxon>Amphisphaeriales</taxon>
        <taxon>Sporocadaceae</taxon>
        <taxon>Truncatella</taxon>
    </lineage>
</organism>
<reference evidence="10" key="1">
    <citation type="journal article" date="2021" name="Nat. Commun.">
        <title>Genetic determinants of endophytism in the Arabidopsis root mycobiome.</title>
        <authorList>
            <person name="Mesny F."/>
            <person name="Miyauchi S."/>
            <person name="Thiergart T."/>
            <person name="Pickel B."/>
            <person name="Atanasova L."/>
            <person name="Karlsson M."/>
            <person name="Huettel B."/>
            <person name="Barry K.W."/>
            <person name="Haridas S."/>
            <person name="Chen C."/>
            <person name="Bauer D."/>
            <person name="Andreopoulos W."/>
            <person name="Pangilinan J."/>
            <person name="LaButti K."/>
            <person name="Riley R."/>
            <person name="Lipzen A."/>
            <person name="Clum A."/>
            <person name="Drula E."/>
            <person name="Henrissat B."/>
            <person name="Kohler A."/>
            <person name="Grigoriev I.V."/>
            <person name="Martin F.M."/>
            <person name="Hacquard S."/>
        </authorList>
    </citation>
    <scope>NUCLEOTIDE SEQUENCE</scope>
    <source>
        <strain evidence="10">MPI-SDFR-AT-0073</strain>
    </source>
</reference>
<dbReference type="InterPro" id="IPR005467">
    <property type="entry name" value="His_kinase_dom"/>
</dbReference>
<dbReference type="GO" id="GO:0005886">
    <property type="term" value="C:plasma membrane"/>
    <property type="evidence" value="ECO:0007669"/>
    <property type="project" value="TreeGrafter"/>
</dbReference>
<dbReference type="FunFam" id="1.10.287.130:FF:000023">
    <property type="entry name" value="Sensor histidine kinase/response regulator, putative"/>
    <property type="match status" value="1"/>
</dbReference>
<dbReference type="SUPFAM" id="SSF52172">
    <property type="entry name" value="CheY-like"/>
    <property type="match status" value="1"/>
</dbReference>
<dbReference type="EC" id="2.7.13.3" evidence="2"/>
<dbReference type="InterPro" id="IPR003594">
    <property type="entry name" value="HATPase_dom"/>
</dbReference>
<dbReference type="SMART" id="SM00388">
    <property type="entry name" value="HisKA"/>
    <property type="match status" value="1"/>
</dbReference>
<keyword evidence="4" id="KW-0808">Transferase</keyword>
<dbReference type="PANTHER" id="PTHR43047:SF72">
    <property type="entry name" value="OSMOSENSING HISTIDINE PROTEIN KINASE SLN1"/>
    <property type="match status" value="1"/>
</dbReference>
<evidence type="ECO:0000256" key="5">
    <source>
        <dbReference type="ARBA" id="ARBA00022777"/>
    </source>
</evidence>
<keyword evidence="11" id="KW-1185">Reference proteome</keyword>
<dbReference type="Pfam" id="PF02518">
    <property type="entry name" value="HATPase_c"/>
    <property type="match status" value="1"/>
</dbReference>
<dbReference type="PRINTS" id="PR00344">
    <property type="entry name" value="BCTRLSENSOR"/>
</dbReference>
<evidence type="ECO:0000256" key="7">
    <source>
        <dbReference type="SAM" id="MobiDB-lite"/>
    </source>
</evidence>